<dbReference type="AlphaFoldDB" id="X1SZF2"/>
<dbReference type="EMBL" id="BARW01019692">
    <property type="protein sequence ID" value="GAI98328.1"/>
    <property type="molecule type" value="Genomic_DNA"/>
</dbReference>
<protein>
    <submittedName>
        <fullName evidence="1">Uncharacterized protein</fullName>
    </submittedName>
</protein>
<proteinExistence type="predicted"/>
<name>X1SZF2_9ZZZZ</name>
<accession>X1SZF2</accession>
<reference evidence="1" key="1">
    <citation type="journal article" date="2014" name="Front. Microbiol.">
        <title>High frequency of phylogenetically diverse reductive dehalogenase-homologous genes in deep subseafloor sedimentary metagenomes.</title>
        <authorList>
            <person name="Kawai M."/>
            <person name="Futagami T."/>
            <person name="Toyoda A."/>
            <person name="Takaki Y."/>
            <person name="Nishi S."/>
            <person name="Hori S."/>
            <person name="Arai W."/>
            <person name="Tsubouchi T."/>
            <person name="Morono Y."/>
            <person name="Uchiyama I."/>
            <person name="Ito T."/>
            <person name="Fujiyama A."/>
            <person name="Inagaki F."/>
            <person name="Takami H."/>
        </authorList>
    </citation>
    <scope>NUCLEOTIDE SEQUENCE</scope>
    <source>
        <strain evidence="1">Expedition CK06-06</strain>
    </source>
</reference>
<comment type="caution">
    <text evidence="1">The sequence shown here is derived from an EMBL/GenBank/DDBJ whole genome shotgun (WGS) entry which is preliminary data.</text>
</comment>
<organism evidence="1">
    <name type="scientific">marine sediment metagenome</name>
    <dbReference type="NCBI Taxonomy" id="412755"/>
    <lineage>
        <taxon>unclassified sequences</taxon>
        <taxon>metagenomes</taxon>
        <taxon>ecological metagenomes</taxon>
    </lineage>
</organism>
<evidence type="ECO:0000313" key="1">
    <source>
        <dbReference type="EMBL" id="GAI98328.1"/>
    </source>
</evidence>
<sequence length="136" mass="15591">MAYDCDSAKANLLADYTATEANNWDAYWYLFDASTDWNAGFDHLAIGHIIDACTIFFGGINALARKDTNYDPPYYLPYLWEHCSGEVTAIKICEAWAKDEFKERALTIAFIDRMRQLIWDEPFSIAWASRPTIDGE</sequence>
<gene>
    <name evidence="1" type="ORF">S12H4_33424</name>
</gene>